<proteinExistence type="predicted"/>
<gene>
    <name evidence="4" type="ORF">F0562_016284</name>
</gene>
<keyword evidence="5" id="KW-1185">Reference proteome</keyword>
<dbReference type="Proteomes" id="UP000325577">
    <property type="component" value="Linkage Group LG7"/>
</dbReference>
<feature type="compositionally biased region" description="Basic and acidic residues" evidence="3">
    <location>
        <begin position="185"/>
        <end position="195"/>
    </location>
</feature>
<dbReference type="InterPro" id="IPR000408">
    <property type="entry name" value="Reg_chr_condens"/>
</dbReference>
<dbReference type="InterPro" id="IPR051210">
    <property type="entry name" value="Ub_ligase/GEF_domain"/>
</dbReference>
<dbReference type="AlphaFoldDB" id="A0A5J4ZN79"/>
<dbReference type="PANTHER" id="PTHR22870:SF382">
    <property type="entry name" value="REGULATOR OF CHROMOSOME CONDENSATION (RCC1) FAMILY PROTEIN"/>
    <property type="match status" value="1"/>
</dbReference>
<dbReference type="SUPFAM" id="SSF50985">
    <property type="entry name" value="RCC1/BLIP-II"/>
    <property type="match status" value="1"/>
</dbReference>
<feature type="region of interest" description="Disordered" evidence="3">
    <location>
        <begin position="157"/>
        <end position="213"/>
    </location>
</feature>
<evidence type="ECO:0000256" key="3">
    <source>
        <dbReference type="SAM" id="MobiDB-lite"/>
    </source>
</evidence>
<evidence type="ECO:0000256" key="1">
    <source>
        <dbReference type="ARBA" id="ARBA00022737"/>
    </source>
</evidence>
<feature type="compositionally biased region" description="Polar residues" evidence="3">
    <location>
        <begin position="159"/>
        <end position="180"/>
    </location>
</feature>
<evidence type="ECO:0000256" key="2">
    <source>
        <dbReference type="PROSITE-ProRule" id="PRU00235"/>
    </source>
</evidence>
<evidence type="ECO:0000313" key="4">
    <source>
        <dbReference type="EMBL" id="KAA8518942.1"/>
    </source>
</evidence>
<accession>A0A5J4ZN79</accession>
<dbReference type="OrthoDB" id="5370059at2759"/>
<protein>
    <recommendedName>
        <fullName evidence="6">Regulator of chromosome condensation 1/beta-lactamase-inhibitor protein II</fullName>
    </recommendedName>
</protein>
<evidence type="ECO:0000313" key="5">
    <source>
        <dbReference type="Proteomes" id="UP000325577"/>
    </source>
</evidence>
<dbReference type="Gene3D" id="2.130.10.30">
    <property type="entry name" value="Regulator of chromosome condensation 1/beta-lactamase-inhibitor protein II"/>
    <property type="match status" value="1"/>
</dbReference>
<dbReference type="EMBL" id="CM018050">
    <property type="protein sequence ID" value="KAA8518942.1"/>
    <property type="molecule type" value="Genomic_DNA"/>
</dbReference>
<feature type="compositionally biased region" description="Low complexity" evidence="3">
    <location>
        <begin position="202"/>
        <end position="212"/>
    </location>
</feature>
<reference evidence="4 5" key="1">
    <citation type="submission" date="2019-09" db="EMBL/GenBank/DDBJ databases">
        <title>A chromosome-level genome assembly of the Chinese tupelo Nyssa sinensis.</title>
        <authorList>
            <person name="Yang X."/>
            <person name="Kang M."/>
            <person name="Yang Y."/>
            <person name="Xiong H."/>
            <person name="Wang M."/>
            <person name="Zhang Z."/>
            <person name="Wang Z."/>
            <person name="Wu H."/>
            <person name="Ma T."/>
            <person name="Liu J."/>
            <person name="Xi Z."/>
        </authorList>
    </citation>
    <scope>NUCLEOTIDE SEQUENCE [LARGE SCALE GENOMIC DNA]</scope>
    <source>
        <strain evidence="4">J267</strain>
        <tissue evidence="4">Leaf</tissue>
    </source>
</reference>
<keyword evidence="1" id="KW-0677">Repeat</keyword>
<organism evidence="4 5">
    <name type="scientific">Nyssa sinensis</name>
    <dbReference type="NCBI Taxonomy" id="561372"/>
    <lineage>
        <taxon>Eukaryota</taxon>
        <taxon>Viridiplantae</taxon>
        <taxon>Streptophyta</taxon>
        <taxon>Embryophyta</taxon>
        <taxon>Tracheophyta</taxon>
        <taxon>Spermatophyta</taxon>
        <taxon>Magnoliopsida</taxon>
        <taxon>eudicotyledons</taxon>
        <taxon>Gunneridae</taxon>
        <taxon>Pentapetalae</taxon>
        <taxon>asterids</taxon>
        <taxon>Cornales</taxon>
        <taxon>Nyssaceae</taxon>
        <taxon>Nyssa</taxon>
    </lineage>
</organism>
<evidence type="ECO:0008006" key="6">
    <source>
        <dbReference type="Google" id="ProtNLM"/>
    </source>
</evidence>
<sequence>MNGSVRDDGVNKMEEGKGSVIFMWGYLPGASPHRSPLLFPVTVQFPVENLAGDSWKSICAGGCGFAMAISESGKLITWGSADDQGQSYLTSGKHGETPEPFLLPAEAATVKAAAGWAHCVSITDTGEVYTWGWKECIPSGKAVHDFVDGRSFGEDDSVEQSSLLTKQVSPPSQVPKSTGGTVPHPENRKAEEESIKRRKISSSKQQLESSISADETLSAPPCLVALDPGVRITSVAAGGRHTLALSGHMKYEAMEDL</sequence>
<feature type="repeat" description="RCC1" evidence="2">
    <location>
        <begin position="73"/>
        <end position="125"/>
    </location>
</feature>
<name>A0A5J4ZN79_9ASTE</name>
<dbReference type="PANTHER" id="PTHR22870">
    <property type="entry name" value="REGULATOR OF CHROMOSOME CONDENSATION"/>
    <property type="match status" value="1"/>
</dbReference>
<dbReference type="InterPro" id="IPR009091">
    <property type="entry name" value="RCC1/BLIP-II"/>
</dbReference>
<dbReference type="PROSITE" id="PS50012">
    <property type="entry name" value="RCC1_3"/>
    <property type="match status" value="1"/>
</dbReference>
<dbReference type="Pfam" id="PF13540">
    <property type="entry name" value="RCC1_2"/>
    <property type="match status" value="1"/>
</dbReference>